<evidence type="ECO:0000313" key="8">
    <source>
        <dbReference type="EMBL" id="MFD1545850.1"/>
    </source>
</evidence>
<comment type="caution">
    <text evidence="8">The sequence shown here is derived from an EMBL/GenBank/DDBJ whole genome shotgun (WGS) entry which is preliminary data.</text>
</comment>
<keyword evidence="5" id="KW-0902">Two-component regulatory system</keyword>
<accession>A0ABW4GT52</accession>
<dbReference type="Pfam" id="PF00512">
    <property type="entry name" value="HisKA"/>
    <property type="match status" value="1"/>
</dbReference>
<evidence type="ECO:0000256" key="5">
    <source>
        <dbReference type="ARBA" id="ARBA00023012"/>
    </source>
</evidence>
<evidence type="ECO:0000256" key="4">
    <source>
        <dbReference type="ARBA" id="ARBA00022777"/>
    </source>
</evidence>
<dbReference type="SMART" id="SM00388">
    <property type="entry name" value="HisKA"/>
    <property type="match status" value="1"/>
</dbReference>
<evidence type="ECO:0000256" key="3">
    <source>
        <dbReference type="ARBA" id="ARBA00022679"/>
    </source>
</evidence>
<dbReference type="RefSeq" id="WP_219537925.1">
    <property type="nucleotide sequence ID" value="NZ_JAHKRM010000042.1"/>
</dbReference>
<dbReference type="PANTHER" id="PTHR43711:SF1">
    <property type="entry name" value="HISTIDINE KINASE 1"/>
    <property type="match status" value="1"/>
</dbReference>
<keyword evidence="9" id="KW-1185">Reference proteome</keyword>
<dbReference type="PROSITE" id="PS50109">
    <property type="entry name" value="HIS_KIN"/>
    <property type="match status" value="1"/>
</dbReference>
<reference evidence="9" key="1">
    <citation type="journal article" date="2019" name="Int. J. Syst. Evol. Microbiol.">
        <title>The Global Catalogue of Microorganisms (GCM) 10K type strain sequencing project: providing services to taxonomists for standard genome sequencing and annotation.</title>
        <authorList>
            <consortium name="The Broad Institute Genomics Platform"/>
            <consortium name="The Broad Institute Genome Sequencing Center for Infectious Disease"/>
            <person name="Wu L."/>
            <person name="Ma J."/>
        </authorList>
    </citation>
    <scope>NUCLEOTIDE SEQUENCE [LARGE SCALE GENOMIC DNA]</scope>
    <source>
        <strain evidence="9">CGMCC 1.15399</strain>
    </source>
</reference>
<evidence type="ECO:0000256" key="6">
    <source>
        <dbReference type="SAM" id="Phobius"/>
    </source>
</evidence>
<protein>
    <recommendedName>
        <fullName evidence="2">histidine kinase</fullName>
        <ecNumber evidence="2">2.7.13.3</ecNumber>
    </recommendedName>
</protein>
<keyword evidence="6" id="KW-0472">Membrane</keyword>
<evidence type="ECO:0000259" key="7">
    <source>
        <dbReference type="PROSITE" id="PS50109"/>
    </source>
</evidence>
<evidence type="ECO:0000313" key="9">
    <source>
        <dbReference type="Proteomes" id="UP001597097"/>
    </source>
</evidence>
<gene>
    <name evidence="8" type="ORF">ACFSJ0_53040</name>
</gene>
<dbReference type="CDD" id="cd00075">
    <property type="entry name" value="HATPase"/>
    <property type="match status" value="1"/>
</dbReference>
<dbReference type="SMART" id="SM00387">
    <property type="entry name" value="HATPase_c"/>
    <property type="match status" value="1"/>
</dbReference>
<dbReference type="EMBL" id="JBHUCM010000051">
    <property type="protein sequence ID" value="MFD1545850.1"/>
    <property type="molecule type" value="Genomic_DNA"/>
</dbReference>
<sequence>MGLVGKAVRSPRLPLLCGLLGVSGAVGAVMAGAWPAVAAVAGLVGGAGLAVAGLRRMVATQQAELDRLGELVERRAEQVTALSHELRTPLTMIKGSVYLLGEESPGPLTLEQKRFITIVDRQCEQVINLCESLLTQAKIEAGLFTPRLEQVDVSVIARDVVTAMRPLCAEQRQRISLDTPQVTRPIPADPMLTAQALTNLLSNASRFTSMGGSIDVRVMAIDTGIAVYVTDDGAGMTKDQRQRLFHRFATGRPLADGTGLGLVITKTIVELHGGSIMVDTTSMLGTTFLFTLPGREESR</sequence>
<dbReference type="PANTHER" id="PTHR43711">
    <property type="entry name" value="TWO-COMPONENT HISTIDINE KINASE"/>
    <property type="match status" value="1"/>
</dbReference>
<keyword evidence="6" id="KW-0812">Transmembrane</keyword>
<dbReference type="InterPro" id="IPR050736">
    <property type="entry name" value="Sensor_HK_Regulatory"/>
</dbReference>
<dbReference type="CDD" id="cd00082">
    <property type="entry name" value="HisKA"/>
    <property type="match status" value="1"/>
</dbReference>
<dbReference type="GO" id="GO:0016301">
    <property type="term" value="F:kinase activity"/>
    <property type="evidence" value="ECO:0007669"/>
    <property type="project" value="UniProtKB-KW"/>
</dbReference>
<feature type="domain" description="Histidine kinase" evidence="7">
    <location>
        <begin position="81"/>
        <end position="296"/>
    </location>
</feature>
<evidence type="ECO:0000256" key="2">
    <source>
        <dbReference type="ARBA" id="ARBA00012438"/>
    </source>
</evidence>
<comment type="catalytic activity">
    <reaction evidence="1">
        <text>ATP + protein L-histidine = ADP + protein N-phospho-L-histidine.</text>
        <dbReference type="EC" id="2.7.13.3"/>
    </reaction>
</comment>
<name>A0ABW4GT52_9ACTN</name>
<organism evidence="8 9">
    <name type="scientific">Nonomuraea guangzhouensis</name>
    <dbReference type="NCBI Taxonomy" id="1291555"/>
    <lineage>
        <taxon>Bacteria</taxon>
        <taxon>Bacillati</taxon>
        <taxon>Actinomycetota</taxon>
        <taxon>Actinomycetes</taxon>
        <taxon>Streptosporangiales</taxon>
        <taxon>Streptosporangiaceae</taxon>
        <taxon>Nonomuraea</taxon>
    </lineage>
</organism>
<evidence type="ECO:0000256" key="1">
    <source>
        <dbReference type="ARBA" id="ARBA00000085"/>
    </source>
</evidence>
<keyword evidence="4 8" id="KW-0418">Kinase</keyword>
<feature type="transmembrane region" description="Helical" evidence="6">
    <location>
        <begin position="34"/>
        <end position="54"/>
    </location>
</feature>
<dbReference type="EC" id="2.7.13.3" evidence="2"/>
<dbReference type="Proteomes" id="UP001597097">
    <property type="component" value="Unassembled WGS sequence"/>
</dbReference>
<dbReference type="InterPro" id="IPR005467">
    <property type="entry name" value="His_kinase_dom"/>
</dbReference>
<dbReference type="InterPro" id="IPR003594">
    <property type="entry name" value="HATPase_dom"/>
</dbReference>
<keyword evidence="6" id="KW-1133">Transmembrane helix</keyword>
<dbReference type="InterPro" id="IPR003661">
    <property type="entry name" value="HisK_dim/P_dom"/>
</dbReference>
<proteinExistence type="predicted"/>
<dbReference type="Pfam" id="PF02518">
    <property type="entry name" value="HATPase_c"/>
    <property type="match status" value="1"/>
</dbReference>
<keyword evidence="3" id="KW-0808">Transferase</keyword>